<proteinExistence type="predicted"/>
<dbReference type="InterPro" id="IPR016193">
    <property type="entry name" value="Cytidine_deaminase-like"/>
</dbReference>
<evidence type="ECO:0000256" key="2">
    <source>
        <dbReference type="ARBA" id="ARBA00022619"/>
    </source>
</evidence>
<evidence type="ECO:0000313" key="4">
    <source>
        <dbReference type="EMBL" id="GIU67663.1"/>
    </source>
</evidence>
<name>A0ABQ4PXB3_9PROT</name>
<organism evidence="4 5">
    <name type="scientific">Candidatus Phycosocius spiralis</name>
    <dbReference type="NCBI Taxonomy" id="2815099"/>
    <lineage>
        <taxon>Bacteria</taxon>
        <taxon>Pseudomonadati</taxon>
        <taxon>Pseudomonadota</taxon>
        <taxon>Alphaproteobacteria</taxon>
        <taxon>Caulobacterales</taxon>
        <taxon>Caulobacterales incertae sedis</taxon>
        <taxon>Candidatus Phycosocius</taxon>
    </lineage>
</organism>
<evidence type="ECO:0000259" key="3">
    <source>
        <dbReference type="PROSITE" id="PS51747"/>
    </source>
</evidence>
<dbReference type="PROSITE" id="PS51747">
    <property type="entry name" value="CYT_DCMP_DEAMINASES_2"/>
    <property type="match status" value="1"/>
</dbReference>
<reference evidence="4" key="1">
    <citation type="submission" date="2021-05" db="EMBL/GenBank/DDBJ databases">
        <authorList>
            <person name="Tanabe Y."/>
        </authorList>
    </citation>
    <scope>NUCLEOTIDE SEQUENCE</scope>
    <source>
        <strain evidence="4">BOTRYCO-1</strain>
    </source>
</reference>
<dbReference type="InterPro" id="IPR002125">
    <property type="entry name" value="CMP_dCMP_dom"/>
</dbReference>
<comment type="caution">
    <text evidence="4">The sequence shown here is derived from an EMBL/GenBank/DDBJ whole genome shotgun (WGS) entry which is preliminary data.</text>
</comment>
<keyword evidence="5" id="KW-1185">Reference proteome</keyword>
<gene>
    <name evidence="4" type="ORF">PsB1_1817</name>
</gene>
<comment type="pathway">
    <text evidence="1">Cofactor biosynthesis; riboflavin biosynthesis.</text>
</comment>
<dbReference type="EMBL" id="BPFZ01000012">
    <property type="protein sequence ID" value="GIU67663.1"/>
    <property type="molecule type" value="Genomic_DNA"/>
</dbReference>
<reference evidence="4" key="2">
    <citation type="journal article" date="2023" name="ISME Commun">
        <title>Characterization of a bloom-associated alphaproteobacterial lineage, 'Candidatus Phycosocius': insights into freshwater algal-bacterial interactions.</title>
        <authorList>
            <person name="Tanabe Y."/>
            <person name="Yamaguchi H."/>
            <person name="Yoshida M."/>
            <person name="Kai A."/>
            <person name="Okazaki Y."/>
        </authorList>
    </citation>
    <scope>NUCLEOTIDE SEQUENCE</scope>
    <source>
        <strain evidence="4">BOTRYCO-1</strain>
    </source>
</reference>
<dbReference type="NCBIfam" id="TIGR00326">
    <property type="entry name" value="eubact_ribD"/>
    <property type="match status" value="1"/>
</dbReference>
<protein>
    <recommendedName>
        <fullName evidence="3">CMP/dCMP-type deaminase domain-containing protein</fullName>
    </recommendedName>
</protein>
<evidence type="ECO:0000313" key="5">
    <source>
        <dbReference type="Proteomes" id="UP001161064"/>
    </source>
</evidence>
<dbReference type="Proteomes" id="UP001161064">
    <property type="component" value="Unassembled WGS sequence"/>
</dbReference>
<keyword evidence="2" id="KW-0686">Riboflavin biosynthesis</keyword>
<dbReference type="PANTHER" id="PTHR11079:SF162">
    <property type="entry name" value="RIBOFLAVIN BIOSYNTHESIS PROTEIN PYRD, CHLOROPLASTIC"/>
    <property type="match status" value="1"/>
</dbReference>
<dbReference type="PANTHER" id="PTHR11079">
    <property type="entry name" value="CYTOSINE DEAMINASE FAMILY MEMBER"/>
    <property type="match status" value="1"/>
</dbReference>
<dbReference type="CDD" id="cd01284">
    <property type="entry name" value="Riboflavin_deaminase-reductase"/>
    <property type="match status" value="1"/>
</dbReference>
<dbReference type="SUPFAM" id="SSF53927">
    <property type="entry name" value="Cytidine deaminase-like"/>
    <property type="match status" value="1"/>
</dbReference>
<evidence type="ECO:0000256" key="1">
    <source>
        <dbReference type="ARBA" id="ARBA00005104"/>
    </source>
</evidence>
<sequence>MGRAFELARDGLGKTAPNPSVGCVIVRNGIVVGEGRTQVSGRPHGEAVALAIAGNQADGSFVYVTMEPCAHESNRGPACSDALIQAGVKSVTISVLDPDPRTTGQGVRRLRQADIEVHVGLFSEAGQTQIAGFVKRLRTGLPWLHVGQDDGTFDAVLHDGITASLSQMILELGQEGMMRVCISPGSFLAKQAMLLGIVDSIDKPSTASGG</sequence>
<feature type="domain" description="CMP/dCMP-type deaminase" evidence="3">
    <location>
        <begin position="1"/>
        <end position="118"/>
    </location>
</feature>
<dbReference type="Pfam" id="PF00383">
    <property type="entry name" value="dCMP_cyt_deam_1"/>
    <property type="match status" value="1"/>
</dbReference>
<dbReference type="Gene3D" id="3.40.140.10">
    <property type="entry name" value="Cytidine Deaminase, domain 2"/>
    <property type="match status" value="1"/>
</dbReference>
<dbReference type="InterPro" id="IPR004794">
    <property type="entry name" value="Eubact_RibD"/>
</dbReference>
<accession>A0ABQ4PXB3</accession>